<feature type="signal peptide" evidence="1">
    <location>
        <begin position="1"/>
        <end position="22"/>
    </location>
</feature>
<proteinExistence type="predicted"/>
<keyword evidence="3" id="KW-1185">Reference proteome</keyword>
<organism evidence="2 3">
    <name type="scientific">Spirosoma fluviale</name>
    <dbReference type="NCBI Taxonomy" id="1597977"/>
    <lineage>
        <taxon>Bacteria</taxon>
        <taxon>Pseudomonadati</taxon>
        <taxon>Bacteroidota</taxon>
        <taxon>Cytophagia</taxon>
        <taxon>Cytophagales</taxon>
        <taxon>Cytophagaceae</taxon>
        <taxon>Spirosoma</taxon>
    </lineage>
</organism>
<feature type="chain" id="PRO_5013058231" description="Por secretion system C-terminal sorting domain-containing protein" evidence="1">
    <location>
        <begin position="23"/>
        <end position="135"/>
    </location>
</feature>
<name>A0A286GLF8_9BACT</name>
<dbReference type="EMBL" id="OCNH01000005">
    <property type="protein sequence ID" value="SOD96332.1"/>
    <property type="molecule type" value="Genomic_DNA"/>
</dbReference>
<dbReference type="AlphaFoldDB" id="A0A286GLF8"/>
<dbReference type="Proteomes" id="UP000219452">
    <property type="component" value="Unassembled WGS sequence"/>
</dbReference>
<evidence type="ECO:0008006" key="4">
    <source>
        <dbReference type="Google" id="ProtNLM"/>
    </source>
</evidence>
<evidence type="ECO:0000313" key="3">
    <source>
        <dbReference type="Proteomes" id="UP000219452"/>
    </source>
</evidence>
<sequence>MKTLAQSLLTALLLSTATLATAESANPISTGSSIVTTNSYKAAIFPSTIPSKLNVYVERTPGQLMSVSFKSTDGAVLEKLSIGKKQGNFHFLFDISDLKDGTYTIEIMSGSDVSEHSVTLATPSYKSVTRTIALN</sequence>
<dbReference type="OrthoDB" id="961131at2"/>
<protein>
    <recommendedName>
        <fullName evidence="4">Por secretion system C-terminal sorting domain-containing protein</fullName>
    </recommendedName>
</protein>
<gene>
    <name evidence="2" type="ORF">SAMN06269250_5255</name>
</gene>
<accession>A0A286GLF8</accession>
<keyword evidence="1" id="KW-0732">Signal</keyword>
<reference evidence="3" key="1">
    <citation type="submission" date="2017-09" db="EMBL/GenBank/DDBJ databases">
        <authorList>
            <person name="Varghese N."/>
            <person name="Submissions S."/>
        </authorList>
    </citation>
    <scope>NUCLEOTIDE SEQUENCE [LARGE SCALE GENOMIC DNA]</scope>
    <source>
        <strain evidence="3">DSM 29961</strain>
    </source>
</reference>
<evidence type="ECO:0000313" key="2">
    <source>
        <dbReference type="EMBL" id="SOD96332.1"/>
    </source>
</evidence>
<evidence type="ECO:0000256" key="1">
    <source>
        <dbReference type="SAM" id="SignalP"/>
    </source>
</evidence>
<dbReference type="RefSeq" id="WP_097129824.1">
    <property type="nucleotide sequence ID" value="NZ_OCNH01000005.1"/>
</dbReference>